<dbReference type="EMBL" id="FOXR01000019">
    <property type="protein sequence ID" value="SFQ22518.1"/>
    <property type="molecule type" value="Genomic_DNA"/>
</dbReference>
<proteinExistence type="predicted"/>
<dbReference type="Pfam" id="PF04456">
    <property type="entry name" value="DUF503"/>
    <property type="match status" value="1"/>
</dbReference>
<dbReference type="PANTHER" id="PTHR36441">
    <property type="entry name" value="HYPOTHETICAL CYTOSOLIC PROTEIN"/>
    <property type="match status" value="1"/>
</dbReference>
<organism evidence="1 2">
    <name type="scientific">Caldicoprobacter faecalis</name>
    <dbReference type="NCBI Taxonomy" id="937334"/>
    <lineage>
        <taxon>Bacteria</taxon>
        <taxon>Bacillati</taxon>
        <taxon>Bacillota</taxon>
        <taxon>Clostridia</taxon>
        <taxon>Caldicoprobacterales</taxon>
        <taxon>Caldicoprobacteraceae</taxon>
        <taxon>Caldicoprobacter</taxon>
    </lineage>
</organism>
<evidence type="ECO:0008006" key="3">
    <source>
        <dbReference type="Google" id="ProtNLM"/>
    </source>
</evidence>
<dbReference type="STRING" id="937334.SAMN05444406_1194"/>
<dbReference type="OrthoDB" id="9809023at2"/>
<reference evidence="1 2" key="1">
    <citation type="submission" date="2016-10" db="EMBL/GenBank/DDBJ databases">
        <authorList>
            <person name="de Groot N.N."/>
        </authorList>
    </citation>
    <scope>NUCLEOTIDE SEQUENCE [LARGE SCALE GENOMIC DNA]</scope>
    <source>
        <strain evidence="1 2">DSM 20678</strain>
    </source>
</reference>
<keyword evidence="2" id="KW-1185">Reference proteome</keyword>
<dbReference type="Proteomes" id="UP000198577">
    <property type="component" value="Unassembled WGS sequence"/>
</dbReference>
<name>A0A1I5WSI4_9FIRM</name>
<dbReference type="SUPFAM" id="SSF103007">
    <property type="entry name" value="Hypothetical protein TT1725"/>
    <property type="match status" value="1"/>
</dbReference>
<dbReference type="InterPro" id="IPR036746">
    <property type="entry name" value="TT1725-like_sf"/>
</dbReference>
<gene>
    <name evidence="1" type="ORF">SAMN05444406_1194</name>
</gene>
<dbReference type="PANTHER" id="PTHR36441:SF1">
    <property type="entry name" value="DUF503 DOMAIN-CONTAINING PROTEIN"/>
    <property type="match status" value="1"/>
</dbReference>
<sequence length="95" mass="10553">MVIGVCKINLLIGEAFSLKEKRRILKSLIERLKSRFNASIAEIGLNDKWQSAVIGIACVSNEGGHIDSTLASIIEFVENDGRVIITDYNTEKIYV</sequence>
<dbReference type="RefSeq" id="WP_025748279.1">
    <property type="nucleotide sequence ID" value="NZ_FOXR01000019.1"/>
</dbReference>
<dbReference type="AlphaFoldDB" id="A0A1I5WSI4"/>
<protein>
    <recommendedName>
        <fullName evidence="3">YlxP-like protein</fullName>
    </recommendedName>
</protein>
<evidence type="ECO:0000313" key="2">
    <source>
        <dbReference type="Proteomes" id="UP000198577"/>
    </source>
</evidence>
<accession>A0A1I5WSI4</accession>
<dbReference type="InterPro" id="IPR007546">
    <property type="entry name" value="DUF503"/>
</dbReference>
<evidence type="ECO:0000313" key="1">
    <source>
        <dbReference type="EMBL" id="SFQ22518.1"/>
    </source>
</evidence>
<dbReference type="Gene3D" id="3.30.70.1120">
    <property type="entry name" value="TT1725-like"/>
    <property type="match status" value="1"/>
</dbReference>